<keyword evidence="4" id="KW-1185">Reference proteome</keyword>
<evidence type="ECO:0000313" key="4">
    <source>
        <dbReference type="Proteomes" id="UP000507470"/>
    </source>
</evidence>
<feature type="compositionally biased region" description="Basic residues" evidence="1">
    <location>
        <begin position="98"/>
        <end position="108"/>
    </location>
</feature>
<name>A0A6J8APR5_MYTCO</name>
<feature type="region of interest" description="Disordered" evidence="1">
    <location>
        <begin position="81"/>
        <end position="142"/>
    </location>
</feature>
<dbReference type="OrthoDB" id="6124970at2759"/>
<evidence type="ECO:0000313" key="3">
    <source>
        <dbReference type="EMBL" id="CAC5372024.1"/>
    </source>
</evidence>
<dbReference type="PANTHER" id="PTHR28665:SF1">
    <property type="entry name" value="BEN DOMAIN-CONTAINING PROTEIN 3"/>
    <property type="match status" value="1"/>
</dbReference>
<dbReference type="PANTHER" id="PTHR28665">
    <property type="entry name" value="BEN DOMAIN-CONTAINING PROTEIN 3"/>
    <property type="match status" value="1"/>
</dbReference>
<proteinExistence type="predicted"/>
<reference evidence="3 4" key="1">
    <citation type="submission" date="2020-06" db="EMBL/GenBank/DDBJ databases">
        <authorList>
            <person name="Li R."/>
            <person name="Bekaert M."/>
        </authorList>
    </citation>
    <scope>NUCLEOTIDE SEQUENCE [LARGE SCALE GENOMIC DNA]</scope>
    <source>
        <strain evidence="4">wild</strain>
    </source>
</reference>
<organism evidence="3 4">
    <name type="scientific">Mytilus coruscus</name>
    <name type="common">Sea mussel</name>
    <dbReference type="NCBI Taxonomy" id="42192"/>
    <lineage>
        <taxon>Eukaryota</taxon>
        <taxon>Metazoa</taxon>
        <taxon>Spiralia</taxon>
        <taxon>Lophotrochozoa</taxon>
        <taxon>Mollusca</taxon>
        <taxon>Bivalvia</taxon>
        <taxon>Autobranchia</taxon>
        <taxon>Pteriomorphia</taxon>
        <taxon>Mytilida</taxon>
        <taxon>Mytiloidea</taxon>
        <taxon>Mytilidae</taxon>
        <taxon>Mytilinae</taxon>
        <taxon>Mytilus</taxon>
    </lineage>
</organism>
<dbReference type="GO" id="GO:0000182">
    <property type="term" value="F:rDNA binding"/>
    <property type="evidence" value="ECO:0007669"/>
    <property type="project" value="TreeGrafter"/>
</dbReference>
<dbReference type="GO" id="GO:0000183">
    <property type="term" value="P:rDNA heterochromatin formation"/>
    <property type="evidence" value="ECO:0007669"/>
    <property type="project" value="InterPro"/>
</dbReference>
<accession>A0A6J8APR5</accession>
<dbReference type="GO" id="GO:0000122">
    <property type="term" value="P:negative regulation of transcription by RNA polymerase II"/>
    <property type="evidence" value="ECO:0007669"/>
    <property type="project" value="TreeGrafter"/>
</dbReference>
<dbReference type="GO" id="GO:0000792">
    <property type="term" value="C:heterochromatin"/>
    <property type="evidence" value="ECO:0007669"/>
    <property type="project" value="InterPro"/>
</dbReference>
<dbReference type="Pfam" id="PF10523">
    <property type="entry name" value="BEN"/>
    <property type="match status" value="1"/>
</dbReference>
<dbReference type="AlphaFoldDB" id="A0A6J8APR5"/>
<protein>
    <recommendedName>
        <fullName evidence="2">BEN domain-containing protein</fullName>
    </recommendedName>
</protein>
<sequence length="431" mass="48201">MSLRALTREQSDFAVRFVNCGGVMVRQRVHIATEDRIRVNEIYQVKWNREEYASAVILGSGDYAAMSALVEKAKQDNRFSLAVESDDPSSPPVERAQPKKKRQTKKPALKPSGPIRQTPSRPKASRSKTVRPLTKSGKPAARVIRVVTPPGFYDPLPVIRPPRRRIATTQQPASAESSHQTQPAVPLPVPTSSTPVSIRGPNPTAPTPPLVSPFTPARPTHTSSHLGPVMSALAAIGSAVTSIQKNLDTLNKKVDTGLRRLTELEVMHKRLASQQDQILARQHRPTIPAAVVDDQQVPAIPDLYNLPNEELTRIKISAKSAGNFTAALTKRFFPELYGMDNLRYFYNWNGGGKHGKRELDPARREIIRQFTVWMYPEVRQEDIFRTNVINDVNEMLRQQPKKQRPALAAVQIENNPPADDPHYQELEFDVL</sequence>
<dbReference type="EMBL" id="CACVKT020001833">
    <property type="protein sequence ID" value="CAC5372024.1"/>
    <property type="molecule type" value="Genomic_DNA"/>
</dbReference>
<evidence type="ECO:0000259" key="2">
    <source>
        <dbReference type="Pfam" id="PF10523"/>
    </source>
</evidence>
<dbReference type="Proteomes" id="UP000507470">
    <property type="component" value="Unassembled WGS sequence"/>
</dbReference>
<dbReference type="InterPro" id="IPR018379">
    <property type="entry name" value="BEN_domain"/>
</dbReference>
<feature type="region of interest" description="Disordered" evidence="1">
    <location>
        <begin position="155"/>
        <end position="194"/>
    </location>
</feature>
<gene>
    <name evidence="3" type="ORF">MCOR_10274</name>
</gene>
<dbReference type="InterPro" id="IPR033583">
    <property type="entry name" value="BEND3"/>
</dbReference>
<evidence type="ECO:0000256" key="1">
    <source>
        <dbReference type="SAM" id="MobiDB-lite"/>
    </source>
</evidence>
<feature type="domain" description="BEN" evidence="2">
    <location>
        <begin position="323"/>
        <end position="398"/>
    </location>
</feature>
<feature type="compositionally biased region" description="Polar residues" evidence="1">
    <location>
        <begin position="167"/>
        <end position="182"/>
    </location>
</feature>